<dbReference type="InterPro" id="IPR036890">
    <property type="entry name" value="HATPase_C_sf"/>
</dbReference>
<dbReference type="SMART" id="SM01340">
    <property type="entry name" value="DNA_mis_repair"/>
    <property type="match status" value="1"/>
</dbReference>
<dbReference type="SMART" id="SM00853">
    <property type="entry name" value="MutL_C"/>
    <property type="match status" value="1"/>
</dbReference>
<dbReference type="InterPro" id="IPR020568">
    <property type="entry name" value="Ribosomal_Su5_D2-typ_SF"/>
</dbReference>
<dbReference type="AlphaFoldDB" id="A0A1F4V5M2"/>
<dbReference type="NCBIfam" id="TIGR00585">
    <property type="entry name" value="mutl"/>
    <property type="match status" value="1"/>
</dbReference>
<dbReference type="Gene3D" id="3.30.1540.20">
    <property type="entry name" value="MutL, C-terminal domain, dimerisation subdomain"/>
    <property type="match status" value="1"/>
</dbReference>
<dbReference type="InterPro" id="IPR002099">
    <property type="entry name" value="MutL/Mlh/PMS"/>
</dbReference>
<dbReference type="STRING" id="1802624.A2982_02210"/>
<dbReference type="PROSITE" id="PS00058">
    <property type="entry name" value="DNA_MISMATCH_REPAIR_1"/>
    <property type="match status" value="1"/>
</dbReference>
<dbReference type="EMBL" id="MEVH01000010">
    <property type="protein sequence ID" value="OGC51903.1"/>
    <property type="molecule type" value="Genomic_DNA"/>
</dbReference>
<dbReference type="InterPro" id="IPR037198">
    <property type="entry name" value="MutL_C_sf"/>
</dbReference>
<comment type="similarity">
    <text evidence="1 4">Belongs to the DNA mismatch repair MutL/HexB family.</text>
</comment>
<dbReference type="PANTHER" id="PTHR10073:SF12">
    <property type="entry name" value="DNA MISMATCH REPAIR PROTEIN MLH1"/>
    <property type="match status" value="1"/>
</dbReference>
<evidence type="ECO:0000256" key="5">
    <source>
        <dbReference type="SAM" id="MobiDB-lite"/>
    </source>
</evidence>
<feature type="region of interest" description="Disordered" evidence="5">
    <location>
        <begin position="332"/>
        <end position="436"/>
    </location>
</feature>
<dbReference type="InterPro" id="IPR014721">
    <property type="entry name" value="Ribsml_uS5_D2-typ_fold_subgr"/>
</dbReference>
<dbReference type="Gene3D" id="3.30.565.10">
    <property type="entry name" value="Histidine kinase-like ATPase, C-terminal domain"/>
    <property type="match status" value="1"/>
</dbReference>
<sequence>MNRIKILSDDLVSKIAAGEVVERPASVVKELLDNAIDSGANHITIEIEEGGIKKILVADNGTGMSKEDAELAFKPHATSKISTEEDLLNINSYGFRGEALSSISAVSKVTLKTRPSADNLGTEIKIEGGKTVSVAETGAPAGTSILVEELFYNIPARKEFLKSPQAEYRAILDITDAHAIANPKIGFTLTNNGRTVYSFPKDHQMDDRLREIFGIDTFEKLLPIFFEHPHIEIYGFAGKPEIATENKKQQYIFVNGRRIFDKSIAFAVKEAYSSLIAKDAYPLYTVFIDVPANIVDVNVHPRKEEVKFSNSQLIFNSVKDSIKKALDRANLTPGSQHAAGTAGSSGFPPYSSPFGEPPPLSPTYGSPFGSKPAGGFSKGSSYNSPWPKPAPARGKPSISKPPAFNSPYKPPASGGFGTGQNQAGSPPFGSPPKDPFGFDDFGYDYPPYGSQGQQAGMDLNTQNSSNIMQIHNLYVISEAETGIMVYDQHALHERIIYERLKAAHGEQKEEGNIQMLLTPIVVNLSVQEAEIINEYITTLEEAGFKIENFGGHSYKITQVPAILADKDLKILIHELIEDLENTEGLKEIDSKSDKMLTYLACRTAYKSGDLIPQEEISAMIEKLNTAEIPYTCPHGRPLKVEITFSELEKMFKRK</sequence>
<name>A0A1F4V5M2_UNCKA</name>
<dbReference type="InterPro" id="IPR014762">
    <property type="entry name" value="DNA_mismatch_repair_CS"/>
</dbReference>
<dbReference type="Pfam" id="PF01119">
    <property type="entry name" value="DNA_mis_repair"/>
    <property type="match status" value="1"/>
</dbReference>
<dbReference type="InterPro" id="IPR020667">
    <property type="entry name" value="DNA_mismatch_repair_MutL"/>
</dbReference>
<dbReference type="PANTHER" id="PTHR10073">
    <property type="entry name" value="DNA MISMATCH REPAIR PROTEIN MLH, PMS, MUTL"/>
    <property type="match status" value="1"/>
</dbReference>
<keyword evidence="2 4" id="KW-0227">DNA damage</keyword>
<dbReference type="InterPro" id="IPR042120">
    <property type="entry name" value="MutL_C_dimsub"/>
</dbReference>
<dbReference type="GO" id="GO:0140664">
    <property type="term" value="F:ATP-dependent DNA damage sensor activity"/>
    <property type="evidence" value="ECO:0007669"/>
    <property type="project" value="InterPro"/>
</dbReference>
<dbReference type="InterPro" id="IPR038973">
    <property type="entry name" value="MutL/Mlh/Pms-like"/>
</dbReference>
<comment type="caution">
    <text evidence="8">The sequence shown here is derived from an EMBL/GenBank/DDBJ whole genome shotgun (WGS) entry which is preliminary data.</text>
</comment>
<dbReference type="Gene3D" id="3.30.230.10">
    <property type="match status" value="1"/>
</dbReference>
<dbReference type="GO" id="GO:0030983">
    <property type="term" value="F:mismatched DNA binding"/>
    <property type="evidence" value="ECO:0007669"/>
    <property type="project" value="InterPro"/>
</dbReference>
<dbReference type="GO" id="GO:0005524">
    <property type="term" value="F:ATP binding"/>
    <property type="evidence" value="ECO:0007669"/>
    <property type="project" value="InterPro"/>
</dbReference>
<feature type="compositionally biased region" description="Low complexity" evidence="5">
    <location>
        <begin position="344"/>
        <end position="354"/>
    </location>
</feature>
<dbReference type="CDD" id="cd16926">
    <property type="entry name" value="HATPase_MutL-MLH-PMS-like"/>
    <property type="match status" value="1"/>
</dbReference>
<evidence type="ECO:0000256" key="3">
    <source>
        <dbReference type="ARBA" id="ARBA00023204"/>
    </source>
</evidence>
<keyword evidence="3 4" id="KW-0234">DNA repair</keyword>
<evidence type="ECO:0000259" key="7">
    <source>
        <dbReference type="SMART" id="SM01340"/>
    </source>
</evidence>
<organism evidence="8 9">
    <name type="scientific">candidate division WWE3 bacterium RIFCSPLOWO2_01_FULL_39_13</name>
    <dbReference type="NCBI Taxonomy" id="1802624"/>
    <lineage>
        <taxon>Bacteria</taxon>
        <taxon>Katanobacteria</taxon>
    </lineage>
</organism>
<protein>
    <recommendedName>
        <fullName evidence="4">DNA mismatch repair protein MutL</fullName>
    </recommendedName>
</protein>
<evidence type="ECO:0000256" key="1">
    <source>
        <dbReference type="ARBA" id="ARBA00006082"/>
    </source>
</evidence>
<evidence type="ECO:0000313" key="9">
    <source>
        <dbReference type="Proteomes" id="UP000178771"/>
    </source>
</evidence>
<feature type="domain" description="MutL C-terminal dimerisation" evidence="6">
    <location>
        <begin position="466"/>
        <end position="611"/>
    </location>
</feature>
<dbReference type="FunFam" id="3.30.565.10:FF:000003">
    <property type="entry name" value="DNA mismatch repair endonuclease MutL"/>
    <property type="match status" value="1"/>
</dbReference>
<evidence type="ECO:0000259" key="6">
    <source>
        <dbReference type="SMART" id="SM00853"/>
    </source>
</evidence>
<dbReference type="SUPFAM" id="SSF118116">
    <property type="entry name" value="DNA mismatch repair protein MutL"/>
    <property type="match status" value="1"/>
</dbReference>
<reference evidence="8 9" key="1">
    <citation type="journal article" date="2016" name="Nat. Commun.">
        <title>Thousands of microbial genomes shed light on interconnected biogeochemical processes in an aquifer system.</title>
        <authorList>
            <person name="Anantharaman K."/>
            <person name="Brown C.T."/>
            <person name="Hug L.A."/>
            <person name="Sharon I."/>
            <person name="Castelle C.J."/>
            <person name="Probst A.J."/>
            <person name="Thomas B.C."/>
            <person name="Singh A."/>
            <person name="Wilkins M.J."/>
            <person name="Karaoz U."/>
            <person name="Brodie E.L."/>
            <person name="Williams K.H."/>
            <person name="Hubbard S.S."/>
            <person name="Banfield J.F."/>
        </authorList>
    </citation>
    <scope>NUCLEOTIDE SEQUENCE [LARGE SCALE GENOMIC DNA]</scope>
</reference>
<dbReference type="HAMAP" id="MF_00149">
    <property type="entry name" value="DNA_mis_repair"/>
    <property type="match status" value="1"/>
</dbReference>
<gene>
    <name evidence="4" type="primary">mutL</name>
    <name evidence="8" type="ORF">A2982_02210</name>
</gene>
<dbReference type="GO" id="GO:0032300">
    <property type="term" value="C:mismatch repair complex"/>
    <property type="evidence" value="ECO:0007669"/>
    <property type="project" value="InterPro"/>
</dbReference>
<dbReference type="CDD" id="cd00782">
    <property type="entry name" value="MutL_Trans"/>
    <property type="match status" value="1"/>
</dbReference>
<dbReference type="GO" id="GO:0006298">
    <property type="term" value="P:mismatch repair"/>
    <property type="evidence" value="ECO:0007669"/>
    <property type="project" value="UniProtKB-UniRule"/>
</dbReference>
<dbReference type="InterPro" id="IPR042121">
    <property type="entry name" value="MutL_C_regsub"/>
</dbReference>
<dbReference type="Pfam" id="PF13589">
    <property type="entry name" value="HATPase_c_3"/>
    <property type="match status" value="1"/>
</dbReference>
<dbReference type="GO" id="GO:0016887">
    <property type="term" value="F:ATP hydrolysis activity"/>
    <property type="evidence" value="ECO:0007669"/>
    <property type="project" value="InterPro"/>
</dbReference>
<dbReference type="InterPro" id="IPR013507">
    <property type="entry name" value="DNA_mismatch_S5_2-like"/>
</dbReference>
<evidence type="ECO:0000256" key="2">
    <source>
        <dbReference type="ARBA" id="ARBA00022763"/>
    </source>
</evidence>
<dbReference type="Gene3D" id="3.30.1370.100">
    <property type="entry name" value="MutL, C-terminal domain, regulatory subdomain"/>
    <property type="match status" value="1"/>
</dbReference>
<evidence type="ECO:0000256" key="4">
    <source>
        <dbReference type="HAMAP-Rule" id="MF_00149"/>
    </source>
</evidence>
<comment type="function">
    <text evidence="4">This protein is involved in the repair of mismatches in DNA. It is required for dam-dependent methyl-directed DNA mismatch repair. May act as a 'molecular matchmaker', a protein that promotes the formation of a stable complex between two or more DNA-binding proteins in an ATP-dependent manner without itself being part of a final effector complex.</text>
</comment>
<dbReference type="InterPro" id="IPR014790">
    <property type="entry name" value="MutL_C"/>
</dbReference>
<dbReference type="SUPFAM" id="SSF55874">
    <property type="entry name" value="ATPase domain of HSP90 chaperone/DNA topoisomerase II/histidine kinase"/>
    <property type="match status" value="1"/>
</dbReference>
<dbReference type="SUPFAM" id="SSF54211">
    <property type="entry name" value="Ribosomal protein S5 domain 2-like"/>
    <property type="match status" value="1"/>
</dbReference>
<accession>A0A1F4V5M2</accession>
<dbReference type="Proteomes" id="UP000178771">
    <property type="component" value="Unassembled WGS sequence"/>
</dbReference>
<proteinExistence type="inferred from homology"/>
<dbReference type="Pfam" id="PF08676">
    <property type="entry name" value="MutL_C"/>
    <property type="match status" value="1"/>
</dbReference>
<feature type="domain" description="DNA mismatch repair protein S5" evidence="7">
    <location>
        <begin position="209"/>
        <end position="327"/>
    </location>
</feature>
<evidence type="ECO:0000313" key="8">
    <source>
        <dbReference type="EMBL" id="OGC51903.1"/>
    </source>
</evidence>